<feature type="coiled-coil region" evidence="1">
    <location>
        <begin position="52"/>
        <end position="79"/>
    </location>
</feature>
<proteinExistence type="predicted"/>
<name>A0A1M5SV44_9FLAO</name>
<dbReference type="AlphaFoldDB" id="A0A1M5SV44"/>
<dbReference type="OrthoDB" id="1433003at2"/>
<accession>A0A1M5SV44</accession>
<protein>
    <submittedName>
        <fullName evidence="3">Uncharacterized protein</fullName>
    </submittedName>
</protein>
<dbReference type="STRING" id="1089305.SAMN05444148_1967"/>
<evidence type="ECO:0000256" key="1">
    <source>
        <dbReference type="SAM" id="Coils"/>
    </source>
</evidence>
<keyword evidence="1" id="KW-0175">Coiled coil</keyword>
<dbReference type="InterPro" id="IPR045749">
    <property type="entry name" value="DUF6090"/>
</dbReference>
<sequence>MIKLFKSIRRKLLTENRFNKYLLYAIGEIILVVIGILIALGINNWNENRKSSIQEVEVLKSLRNNLQQAEKQSKALINHETEVKQILIESINTANENNRYHTKQITDSIFKIAVWDLQRDLPTLTTYLNLKNTNQLGLIKNKVISEKFTQLDFKYNRLSDILNDRLNVQEIRIDNISENEINFIPLIKSEIPEIDSANEIATDYIEILKDKNVRNLLGMKLTLTQDILTRRLELDTEIKELLQLIDAQLKIR</sequence>
<organism evidence="3 4">
    <name type="scientific">Winogradskyella jejuensis</name>
    <dbReference type="NCBI Taxonomy" id="1089305"/>
    <lineage>
        <taxon>Bacteria</taxon>
        <taxon>Pseudomonadati</taxon>
        <taxon>Bacteroidota</taxon>
        <taxon>Flavobacteriia</taxon>
        <taxon>Flavobacteriales</taxon>
        <taxon>Flavobacteriaceae</taxon>
        <taxon>Winogradskyella</taxon>
    </lineage>
</organism>
<keyword evidence="4" id="KW-1185">Reference proteome</keyword>
<keyword evidence="2" id="KW-0812">Transmembrane</keyword>
<reference evidence="4" key="1">
    <citation type="submission" date="2016-11" db="EMBL/GenBank/DDBJ databases">
        <authorList>
            <person name="Varghese N."/>
            <person name="Submissions S."/>
        </authorList>
    </citation>
    <scope>NUCLEOTIDE SEQUENCE [LARGE SCALE GENOMIC DNA]</scope>
    <source>
        <strain evidence="4">DSM 25330</strain>
    </source>
</reference>
<dbReference type="RefSeq" id="WP_073085955.1">
    <property type="nucleotide sequence ID" value="NZ_FQWS01000002.1"/>
</dbReference>
<dbReference type="Pfam" id="PF19578">
    <property type="entry name" value="DUF6090"/>
    <property type="match status" value="1"/>
</dbReference>
<evidence type="ECO:0000256" key="2">
    <source>
        <dbReference type="SAM" id="Phobius"/>
    </source>
</evidence>
<gene>
    <name evidence="3" type="ORF">SAMN05444148_1967</name>
</gene>
<dbReference type="EMBL" id="FQWS01000002">
    <property type="protein sequence ID" value="SHH41863.1"/>
    <property type="molecule type" value="Genomic_DNA"/>
</dbReference>
<dbReference type="Proteomes" id="UP000184522">
    <property type="component" value="Unassembled WGS sequence"/>
</dbReference>
<keyword evidence="2" id="KW-1133">Transmembrane helix</keyword>
<evidence type="ECO:0000313" key="4">
    <source>
        <dbReference type="Proteomes" id="UP000184522"/>
    </source>
</evidence>
<evidence type="ECO:0000313" key="3">
    <source>
        <dbReference type="EMBL" id="SHH41863.1"/>
    </source>
</evidence>
<feature type="transmembrane region" description="Helical" evidence="2">
    <location>
        <begin position="21"/>
        <end position="42"/>
    </location>
</feature>
<keyword evidence="2" id="KW-0472">Membrane</keyword>